<protein>
    <recommendedName>
        <fullName evidence="10">Thiamine pyrimidine synthase</fullName>
    </recommendedName>
</protein>
<organism evidence="14 15">
    <name type="scientific">Labrys monachus</name>
    <dbReference type="NCBI Taxonomy" id="217067"/>
    <lineage>
        <taxon>Bacteria</taxon>
        <taxon>Pseudomonadati</taxon>
        <taxon>Pseudomonadota</taxon>
        <taxon>Alphaproteobacteria</taxon>
        <taxon>Hyphomicrobiales</taxon>
        <taxon>Xanthobacteraceae</taxon>
        <taxon>Labrys</taxon>
    </lineage>
</organism>
<comment type="catalytic activity">
    <reaction evidence="11">
        <text>N(6)-(pyridoxal phosphate)-L-lysyl-[4-amino-5-hydroxymethyl-2-methylpyrimidine phosphate synthase] + L-histidyl-[4-amino-5-hydroxymethyl-2-methylpyrimidine phosphate synthase] + 2 Fe(3+) + 4 H2O = L-lysyl-[4-amino-5-hydroxymethyl-2-methylpyrimidine phosphate synthase] + (2S)-2-amino-5-hydroxy-4-oxopentanoyl-[4-amino-5-hydroxymethyl-2-methylpyrimidine phosphate synthase] + 4-amino-2-methyl-5-(phosphooxymethyl)pyrimidine + 3-oxopropanoate + 2 Fe(2+) + 2 H(+)</text>
        <dbReference type="Rhea" id="RHEA:65756"/>
        <dbReference type="Rhea" id="RHEA-COMP:16892"/>
        <dbReference type="Rhea" id="RHEA-COMP:16893"/>
        <dbReference type="Rhea" id="RHEA-COMP:16894"/>
        <dbReference type="Rhea" id="RHEA-COMP:16895"/>
        <dbReference type="ChEBI" id="CHEBI:15377"/>
        <dbReference type="ChEBI" id="CHEBI:15378"/>
        <dbReference type="ChEBI" id="CHEBI:29033"/>
        <dbReference type="ChEBI" id="CHEBI:29034"/>
        <dbReference type="ChEBI" id="CHEBI:29969"/>
        <dbReference type="ChEBI" id="CHEBI:29979"/>
        <dbReference type="ChEBI" id="CHEBI:33190"/>
        <dbReference type="ChEBI" id="CHEBI:58354"/>
        <dbReference type="ChEBI" id="CHEBI:143915"/>
        <dbReference type="ChEBI" id="CHEBI:157692"/>
    </reaction>
    <physiologicalReaction direction="left-to-right" evidence="11">
        <dbReference type="Rhea" id="RHEA:65757"/>
    </physiologicalReaction>
</comment>
<comment type="similarity">
    <text evidence="3">Belongs to the NMT1/THI5 family.</text>
</comment>
<dbReference type="PANTHER" id="PTHR31528:SF1">
    <property type="entry name" value="4-AMINO-5-HYDROXYMETHYL-2-METHYLPYRIMIDINE PHOSPHATE SYNTHASE THI11-RELATED"/>
    <property type="match status" value="1"/>
</dbReference>
<evidence type="ECO:0000256" key="3">
    <source>
        <dbReference type="ARBA" id="ARBA00009406"/>
    </source>
</evidence>
<proteinExistence type="inferred from homology"/>
<evidence type="ECO:0000256" key="7">
    <source>
        <dbReference type="ARBA" id="ARBA00022898"/>
    </source>
</evidence>
<evidence type="ECO:0000259" key="13">
    <source>
        <dbReference type="Pfam" id="PF09084"/>
    </source>
</evidence>
<evidence type="ECO:0000256" key="9">
    <source>
        <dbReference type="ARBA" id="ARBA00023004"/>
    </source>
</evidence>
<name>A0ABU0FIC7_9HYPH</name>
<evidence type="ECO:0000256" key="2">
    <source>
        <dbReference type="ARBA" id="ARBA00004948"/>
    </source>
</evidence>
<evidence type="ECO:0000256" key="10">
    <source>
        <dbReference type="ARBA" id="ARBA00033171"/>
    </source>
</evidence>
<accession>A0ABU0FIC7</accession>
<comment type="caution">
    <text evidence="14">The sequence shown here is derived from an EMBL/GenBank/DDBJ whole genome shotgun (WGS) entry which is preliminary data.</text>
</comment>
<evidence type="ECO:0000256" key="4">
    <source>
        <dbReference type="ARBA" id="ARBA00011738"/>
    </source>
</evidence>
<keyword evidence="12" id="KW-0732">Signal</keyword>
<dbReference type="Gene3D" id="3.40.190.10">
    <property type="entry name" value="Periplasmic binding protein-like II"/>
    <property type="match status" value="2"/>
</dbReference>
<sequence>MSLRLPGLVAAAAAFAALAASPAAAEDTLRLEWIIQGQFAGELIALDKGYYKAAGADIKLLPAGSDIKPAVTVAQGSDTFGIGHPNQVIMARSHGAPLVMISQHGQKSAQVYIARKDAGITKLADVRGKKIGSWFGGDEAEFMAMLNTLKMTPDDVQLQPQQDNPVPQLISGQLDVIEAVRYAPADLAVLFTKFKPEDLTYLYPEDAGVALVNTGLFTSEKTIAERPELVQAVVDATLQGWKEALDDPEAAAKVVVKYNPELKVEDQVAMIKAMGDMFCAGPTLEGKFGQSTPEEWQTVQTVLLSYGKTNPDGLHDPVDLSKAYTNVFWDKAPAASKTIKCSK</sequence>
<dbReference type="InterPro" id="IPR015168">
    <property type="entry name" value="SsuA/THI5"/>
</dbReference>
<keyword evidence="15" id="KW-1185">Reference proteome</keyword>
<evidence type="ECO:0000256" key="11">
    <source>
        <dbReference type="ARBA" id="ARBA00048179"/>
    </source>
</evidence>
<keyword evidence="5" id="KW-0808">Transferase</keyword>
<feature type="domain" description="SsuA/THI5-like" evidence="13">
    <location>
        <begin position="38"/>
        <end position="251"/>
    </location>
</feature>
<evidence type="ECO:0000256" key="1">
    <source>
        <dbReference type="ARBA" id="ARBA00003469"/>
    </source>
</evidence>
<evidence type="ECO:0000313" key="14">
    <source>
        <dbReference type="EMBL" id="MDQ0394361.1"/>
    </source>
</evidence>
<gene>
    <name evidence="14" type="ORF">J3R73_004153</name>
</gene>
<comment type="subunit">
    <text evidence="4">Homodimer.</text>
</comment>
<dbReference type="Pfam" id="PF09084">
    <property type="entry name" value="NMT1"/>
    <property type="match status" value="1"/>
</dbReference>
<comment type="function">
    <text evidence="1">Responsible for the formation of the pyrimidine heterocycle in the thiamine biosynthesis pathway. Catalyzes the formation of hydroxymethylpyrimidine phosphate (HMP-P) from histidine and pyridoxal phosphate (PLP). The protein uses PLP and the active site histidine to form HMP-P, generating an inactive enzyme. The enzyme can only undergo a single turnover, which suggests it is a suicide enzyme.</text>
</comment>
<dbReference type="PANTHER" id="PTHR31528">
    <property type="entry name" value="4-AMINO-5-HYDROXYMETHYL-2-METHYLPYRIMIDINE PHOSPHATE SYNTHASE THI11-RELATED"/>
    <property type="match status" value="1"/>
</dbReference>
<keyword evidence="8" id="KW-0784">Thiamine biosynthesis</keyword>
<dbReference type="SUPFAM" id="SSF53850">
    <property type="entry name" value="Periplasmic binding protein-like II"/>
    <property type="match status" value="1"/>
</dbReference>
<comment type="pathway">
    <text evidence="2">Cofactor biosynthesis; thiamine diphosphate biosynthesis.</text>
</comment>
<dbReference type="EMBL" id="JAUSVK010000001">
    <property type="protein sequence ID" value="MDQ0394361.1"/>
    <property type="molecule type" value="Genomic_DNA"/>
</dbReference>
<reference evidence="14 15" key="1">
    <citation type="submission" date="2023-07" db="EMBL/GenBank/DDBJ databases">
        <title>Genomic Encyclopedia of Type Strains, Phase IV (KMG-IV): sequencing the most valuable type-strain genomes for metagenomic binning, comparative biology and taxonomic classification.</title>
        <authorList>
            <person name="Goeker M."/>
        </authorList>
    </citation>
    <scope>NUCLEOTIDE SEQUENCE [LARGE SCALE GENOMIC DNA]</scope>
    <source>
        <strain evidence="14 15">DSM 5896</strain>
    </source>
</reference>
<evidence type="ECO:0000256" key="8">
    <source>
        <dbReference type="ARBA" id="ARBA00022977"/>
    </source>
</evidence>
<feature type="chain" id="PRO_5046355025" description="Thiamine pyrimidine synthase" evidence="12">
    <location>
        <begin position="26"/>
        <end position="343"/>
    </location>
</feature>
<dbReference type="Proteomes" id="UP001237448">
    <property type="component" value="Unassembled WGS sequence"/>
</dbReference>
<dbReference type="InterPro" id="IPR027939">
    <property type="entry name" value="NMT1/THI5"/>
</dbReference>
<feature type="signal peptide" evidence="12">
    <location>
        <begin position="1"/>
        <end position="25"/>
    </location>
</feature>
<keyword evidence="7" id="KW-0663">Pyridoxal phosphate</keyword>
<evidence type="ECO:0000256" key="6">
    <source>
        <dbReference type="ARBA" id="ARBA00022723"/>
    </source>
</evidence>
<dbReference type="RefSeq" id="WP_307431231.1">
    <property type="nucleotide sequence ID" value="NZ_JAUSVK010000001.1"/>
</dbReference>
<evidence type="ECO:0000256" key="12">
    <source>
        <dbReference type="SAM" id="SignalP"/>
    </source>
</evidence>
<keyword evidence="9" id="KW-0408">Iron</keyword>
<keyword evidence="6" id="KW-0479">Metal-binding</keyword>
<evidence type="ECO:0000313" key="15">
    <source>
        <dbReference type="Proteomes" id="UP001237448"/>
    </source>
</evidence>
<evidence type="ECO:0000256" key="5">
    <source>
        <dbReference type="ARBA" id="ARBA00022679"/>
    </source>
</evidence>